<dbReference type="EMBL" id="BTGU01000002">
    <property type="protein sequence ID" value="GMN27224.1"/>
    <property type="molecule type" value="Genomic_DNA"/>
</dbReference>
<keyword evidence="3" id="KW-1185">Reference proteome</keyword>
<dbReference type="AlphaFoldDB" id="A0AA87YZU0"/>
<evidence type="ECO:0000256" key="1">
    <source>
        <dbReference type="SAM" id="MobiDB-lite"/>
    </source>
</evidence>
<organism evidence="2 3">
    <name type="scientific">Ficus carica</name>
    <name type="common">Common fig</name>
    <dbReference type="NCBI Taxonomy" id="3494"/>
    <lineage>
        <taxon>Eukaryota</taxon>
        <taxon>Viridiplantae</taxon>
        <taxon>Streptophyta</taxon>
        <taxon>Embryophyta</taxon>
        <taxon>Tracheophyta</taxon>
        <taxon>Spermatophyta</taxon>
        <taxon>Magnoliopsida</taxon>
        <taxon>eudicotyledons</taxon>
        <taxon>Gunneridae</taxon>
        <taxon>Pentapetalae</taxon>
        <taxon>rosids</taxon>
        <taxon>fabids</taxon>
        <taxon>Rosales</taxon>
        <taxon>Moraceae</taxon>
        <taxon>Ficeae</taxon>
        <taxon>Ficus</taxon>
    </lineage>
</organism>
<dbReference type="Proteomes" id="UP001187192">
    <property type="component" value="Unassembled WGS sequence"/>
</dbReference>
<name>A0AA87YZU0_FICCA</name>
<evidence type="ECO:0000313" key="3">
    <source>
        <dbReference type="Proteomes" id="UP001187192"/>
    </source>
</evidence>
<accession>A0AA87YZU0</accession>
<gene>
    <name evidence="2" type="ORF">TIFTF001_001564</name>
</gene>
<sequence>MPSPKKMTSAGADDDDFSRSSKIEGGMPVFHRQQWWRTAGVPSATMVEDEVGGMSYDDDDN</sequence>
<protein>
    <submittedName>
        <fullName evidence="2">Uncharacterized protein</fullName>
    </submittedName>
</protein>
<feature type="region of interest" description="Disordered" evidence="1">
    <location>
        <begin position="1"/>
        <end position="25"/>
    </location>
</feature>
<comment type="caution">
    <text evidence="2">The sequence shown here is derived from an EMBL/GenBank/DDBJ whole genome shotgun (WGS) entry which is preliminary data.</text>
</comment>
<proteinExistence type="predicted"/>
<reference evidence="2" key="1">
    <citation type="submission" date="2023-07" db="EMBL/GenBank/DDBJ databases">
        <title>draft genome sequence of fig (Ficus carica).</title>
        <authorList>
            <person name="Takahashi T."/>
            <person name="Nishimura K."/>
        </authorList>
    </citation>
    <scope>NUCLEOTIDE SEQUENCE</scope>
</reference>
<evidence type="ECO:0000313" key="2">
    <source>
        <dbReference type="EMBL" id="GMN27224.1"/>
    </source>
</evidence>